<dbReference type="EMBL" id="MU006091">
    <property type="protein sequence ID" value="KAF2841584.1"/>
    <property type="molecule type" value="Genomic_DNA"/>
</dbReference>
<evidence type="ECO:0000313" key="3">
    <source>
        <dbReference type="Proteomes" id="UP000799429"/>
    </source>
</evidence>
<proteinExistence type="predicted"/>
<accession>A0A9P4SFS3</accession>
<dbReference type="Proteomes" id="UP000799429">
    <property type="component" value="Unassembled WGS sequence"/>
</dbReference>
<name>A0A9P4SFS3_9PEZI</name>
<keyword evidence="3" id="KW-1185">Reference proteome</keyword>
<feature type="compositionally biased region" description="Polar residues" evidence="1">
    <location>
        <begin position="20"/>
        <end position="29"/>
    </location>
</feature>
<dbReference type="AlphaFoldDB" id="A0A9P4SFS3"/>
<evidence type="ECO:0000313" key="2">
    <source>
        <dbReference type="EMBL" id="KAF2841584.1"/>
    </source>
</evidence>
<protein>
    <submittedName>
        <fullName evidence="2">Uncharacterized protein</fullName>
    </submittedName>
</protein>
<feature type="compositionally biased region" description="Polar residues" evidence="1">
    <location>
        <begin position="56"/>
        <end position="91"/>
    </location>
</feature>
<sequence length="160" mass="17262">MNIVPGKNISSGCDEEKWTSRQGKPTSSPLAKGNIDLLTPSSLNAKPSRPIDPASAHSNTRNNTRSAWRASFSSHLQSQPSPSRSPTNSHSKLFIQNLMPPRQVKCSTHIFRSAAIGESWSTISGLILNLASDEKSKTYLGEAVVTSDSDSIRSLTGISR</sequence>
<gene>
    <name evidence="2" type="ORF">M501DRAFT_1014384</name>
</gene>
<comment type="caution">
    <text evidence="2">The sequence shown here is derived from an EMBL/GenBank/DDBJ whole genome shotgun (WGS) entry which is preliminary data.</text>
</comment>
<evidence type="ECO:0000256" key="1">
    <source>
        <dbReference type="SAM" id="MobiDB-lite"/>
    </source>
</evidence>
<feature type="region of interest" description="Disordered" evidence="1">
    <location>
        <begin position="1"/>
        <end position="91"/>
    </location>
</feature>
<organism evidence="2 3">
    <name type="scientific">Patellaria atrata CBS 101060</name>
    <dbReference type="NCBI Taxonomy" id="1346257"/>
    <lineage>
        <taxon>Eukaryota</taxon>
        <taxon>Fungi</taxon>
        <taxon>Dikarya</taxon>
        <taxon>Ascomycota</taxon>
        <taxon>Pezizomycotina</taxon>
        <taxon>Dothideomycetes</taxon>
        <taxon>Dothideomycetes incertae sedis</taxon>
        <taxon>Patellariales</taxon>
        <taxon>Patellariaceae</taxon>
        <taxon>Patellaria</taxon>
    </lineage>
</organism>
<reference evidence="2" key="1">
    <citation type="journal article" date="2020" name="Stud. Mycol.">
        <title>101 Dothideomycetes genomes: a test case for predicting lifestyles and emergence of pathogens.</title>
        <authorList>
            <person name="Haridas S."/>
            <person name="Albert R."/>
            <person name="Binder M."/>
            <person name="Bloem J."/>
            <person name="Labutti K."/>
            <person name="Salamov A."/>
            <person name="Andreopoulos B."/>
            <person name="Baker S."/>
            <person name="Barry K."/>
            <person name="Bills G."/>
            <person name="Bluhm B."/>
            <person name="Cannon C."/>
            <person name="Castanera R."/>
            <person name="Culley D."/>
            <person name="Daum C."/>
            <person name="Ezra D."/>
            <person name="Gonzalez J."/>
            <person name="Henrissat B."/>
            <person name="Kuo A."/>
            <person name="Liang C."/>
            <person name="Lipzen A."/>
            <person name="Lutzoni F."/>
            <person name="Magnuson J."/>
            <person name="Mondo S."/>
            <person name="Nolan M."/>
            <person name="Ohm R."/>
            <person name="Pangilinan J."/>
            <person name="Park H.-J."/>
            <person name="Ramirez L."/>
            <person name="Alfaro M."/>
            <person name="Sun H."/>
            <person name="Tritt A."/>
            <person name="Yoshinaga Y."/>
            <person name="Zwiers L.-H."/>
            <person name="Turgeon B."/>
            <person name="Goodwin S."/>
            <person name="Spatafora J."/>
            <person name="Crous P."/>
            <person name="Grigoriev I."/>
        </authorList>
    </citation>
    <scope>NUCLEOTIDE SEQUENCE</scope>
    <source>
        <strain evidence="2">CBS 101060</strain>
    </source>
</reference>